<keyword evidence="10" id="KW-1185">Reference proteome</keyword>
<evidence type="ECO:0000256" key="7">
    <source>
        <dbReference type="SAM" id="SignalP"/>
    </source>
</evidence>
<dbReference type="SUPFAM" id="SSF54001">
    <property type="entry name" value="Cysteine proteinases"/>
    <property type="match status" value="1"/>
</dbReference>
<dbReference type="Pfam" id="PF00877">
    <property type="entry name" value="NLPC_P60"/>
    <property type="match status" value="1"/>
</dbReference>
<feature type="chain" id="PRO_5046715455" evidence="7">
    <location>
        <begin position="29"/>
        <end position="370"/>
    </location>
</feature>
<accession>A0ABW4RRC8</accession>
<dbReference type="PROSITE" id="PS51935">
    <property type="entry name" value="NLPC_P60"/>
    <property type="match status" value="1"/>
</dbReference>
<dbReference type="InterPro" id="IPR000064">
    <property type="entry name" value="NLP_P60_dom"/>
</dbReference>
<feature type="compositionally biased region" description="Polar residues" evidence="6">
    <location>
        <begin position="247"/>
        <end position="256"/>
    </location>
</feature>
<evidence type="ECO:0000313" key="9">
    <source>
        <dbReference type="EMBL" id="MFD1888620.1"/>
    </source>
</evidence>
<comment type="similarity">
    <text evidence="1">Belongs to the peptidase C40 family.</text>
</comment>
<dbReference type="PANTHER" id="PTHR47359">
    <property type="entry name" value="PEPTIDOGLYCAN DL-ENDOPEPTIDASE CWLO"/>
    <property type="match status" value="1"/>
</dbReference>
<evidence type="ECO:0000256" key="1">
    <source>
        <dbReference type="ARBA" id="ARBA00007074"/>
    </source>
</evidence>
<keyword evidence="2" id="KW-0645">Protease</keyword>
<keyword evidence="7" id="KW-0732">Signal</keyword>
<keyword evidence="3" id="KW-0378">Hydrolase</keyword>
<dbReference type="InterPro" id="IPR038765">
    <property type="entry name" value="Papain-like_cys_pep_sf"/>
</dbReference>
<proteinExistence type="inferred from homology"/>
<dbReference type="RefSeq" id="WP_343871689.1">
    <property type="nucleotide sequence ID" value="NZ_BAAAIX010000001.1"/>
</dbReference>
<organism evidence="9 10">
    <name type="scientific">Luteococcus peritonei</name>
    <dbReference type="NCBI Taxonomy" id="88874"/>
    <lineage>
        <taxon>Bacteria</taxon>
        <taxon>Bacillati</taxon>
        <taxon>Actinomycetota</taxon>
        <taxon>Actinomycetes</taxon>
        <taxon>Propionibacteriales</taxon>
        <taxon>Propionibacteriaceae</taxon>
        <taxon>Luteococcus</taxon>
    </lineage>
</organism>
<evidence type="ECO:0000259" key="8">
    <source>
        <dbReference type="PROSITE" id="PS51935"/>
    </source>
</evidence>
<feature type="coiled-coil region" evidence="5">
    <location>
        <begin position="33"/>
        <end position="81"/>
    </location>
</feature>
<dbReference type="Proteomes" id="UP001597326">
    <property type="component" value="Unassembled WGS sequence"/>
</dbReference>
<feature type="region of interest" description="Disordered" evidence="6">
    <location>
        <begin position="207"/>
        <end position="258"/>
    </location>
</feature>
<feature type="compositionally biased region" description="Basic and acidic residues" evidence="6">
    <location>
        <begin position="229"/>
        <end position="241"/>
    </location>
</feature>
<dbReference type="EMBL" id="JBHUFZ010000001">
    <property type="protein sequence ID" value="MFD1888620.1"/>
    <property type="molecule type" value="Genomic_DNA"/>
</dbReference>
<evidence type="ECO:0000313" key="10">
    <source>
        <dbReference type="Proteomes" id="UP001597326"/>
    </source>
</evidence>
<keyword evidence="5" id="KW-0175">Coiled coil</keyword>
<dbReference type="PANTHER" id="PTHR47359:SF3">
    <property type="entry name" value="NLP_P60 DOMAIN-CONTAINING PROTEIN-RELATED"/>
    <property type="match status" value="1"/>
</dbReference>
<evidence type="ECO:0000256" key="2">
    <source>
        <dbReference type="ARBA" id="ARBA00022670"/>
    </source>
</evidence>
<evidence type="ECO:0000256" key="4">
    <source>
        <dbReference type="ARBA" id="ARBA00022807"/>
    </source>
</evidence>
<evidence type="ECO:0000256" key="6">
    <source>
        <dbReference type="SAM" id="MobiDB-lite"/>
    </source>
</evidence>
<feature type="domain" description="NlpC/P60" evidence="8">
    <location>
        <begin position="255"/>
        <end position="370"/>
    </location>
</feature>
<feature type="signal peptide" evidence="7">
    <location>
        <begin position="1"/>
        <end position="28"/>
    </location>
</feature>
<protein>
    <submittedName>
        <fullName evidence="9">NlpC/P60 family protein</fullName>
    </submittedName>
</protein>
<comment type="caution">
    <text evidence="9">The sequence shown here is derived from an EMBL/GenBank/DDBJ whole genome shotgun (WGS) entry which is preliminary data.</text>
</comment>
<keyword evidence="4" id="KW-0788">Thiol protease</keyword>
<sequence length="370" mass="39440">MKFTARAFSAAAVAGVLATSMVCAPAQADPDAVTQAQEKLARIEEESSAIDARYIQLQSQLDDASAELAQARQDEAAQAKRVTALSKDLGQFAMLRYQTSGVDLTTRLLTSQDEADFLGQLATIQTVTDRANDRVQSLQLAQARLAQVKDEAETTRARIAEDKAEQAAVAKQYQRKEAEARAVLERLTAEEKARLAEIERKKQQAAAKALQEARSRAAASQQEQEQSEDETRAEPEEKTTQKAEQAGTATPTSGSGRASDAISFALSQVGKSYVMGATGPGAYDCSGLMLTAWKQAGVSLPRTSQQQFGAGSQVPTSSLQPGDLVFYYGGISHVGMYIGNGQIVHASNPRTGVKVAPVDSMPIAGARRVG</sequence>
<evidence type="ECO:0000256" key="5">
    <source>
        <dbReference type="SAM" id="Coils"/>
    </source>
</evidence>
<feature type="compositionally biased region" description="Low complexity" evidence="6">
    <location>
        <begin position="207"/>
        <end position="224"/>
    </location>
</feature>
<gene>
    <name evidence="9" type="ORF">ACFSCS_00255</name>
</gene>
<evidence type="ECO:0000256" key="3">
    <source>
        <dbReference type="ARBA" id="ARBA00022801"/>
    </source>
</evidence>
<reference evidence="10" key="1">
    <citation type="journal article" date="2019" name="Int. J. Syst. Evol. Microbiol.">
        <title>The Global Catalogue of Microorganisms (GCM) 10K type strain sequencing project: providing services to taxonomists for standard genome sequencing and annotation.</title>
        <authorList>
            <consortium name="The Broad Institute Genomics Platform"/>
            <consortium name="The Broad Institute Genome Sequencing Center for Infectious Disease"/>
            <person name="Wu L."/>
            <person name="Ma J."/>
        </authorList>
    </citation>
    <scope>NUCLEOTIDE SEQUENCE [LARGE SCALE GENOMIC DNA]</scope>
    <source>
        <strain evidence="10">CAIM 431</strain>
    </source>
</reference>
<name>A0ABW4RRC8_9ACTN</name>
<dbReference type="Gene3D" id="3.90.1720.10">
    <property type="entry name" value="endopeptidase domain like (from Nostoc punctiforme)"/>
    <property type="match status" value="1"/>
</dbReference>
<dbReference type="InterPro" id="IPR051794">
    <property type="entry name" value="PG_Endopeptidase_C40"/>
</dbReference>